<gene>
    <name evidence="1" type="ORF">L613_001600000270</name>
</gene>
<keyword evidence="2" id="KW-1185">Reference proteome</keyword>
<proteinExistence type="predicted"/>
<dbReference type="Proteomes" id="UP000321583">
    <property type="component" value="Unassembled WGS sequence"/>
</dbReference>
<evidence type="ECO:0000313" key="1">
    <source>
        <dbReference type="EMBL" id="TWH15409.1"/>
    </source>
</evidence>
<organism evidence="1 2">
    <name type="scientific">Pseudoxanthomonas taiwanensis J19</name>
    <dbReference type="NCBI Taxonomy" id="935569"/>
    <lineage>
        <taxon>Bacteria</taxon>
        <taxon>Pseudomonadati</taxon>
        <taxon>Pseudomonadota</taxon>
        <taxon>Gammaproteobacteria</taxon>
        <taxon>Lysobacterales</taxon>
        <taxon>Lysobacteraceae</taxon>
        <taxon>Pseudoxanthomonas</taxon>
    </lineage>
</organism>
<accession>A0A562E0B9</accession>
<name>A0A562E0B9_9GAMM</name>
<dbReference type="AlphaFoldDB" id="A0A562E0B9"/>
<dbReference type="EMBL" id="VLJS01000043">
    <property type="protein sequence ID" value="TWH15409.1"/>
    <property type="molecule type" value="Genomic_DNA"/>
</dbReference>
<comment type="caution">
    <text evidence="1">The sequence shown here is derived from an EMBL/GenBank/DDBJ whole genome shotgun (WGS) entry which is preliminary data.</text>
</comment>
<evidence type="ECO:0000313" key="2">
    <source>
        <dbReference type="Proteomes" id="UP000321583"/>
    </source>
</evidence>
<sequence length="203" mass="21877">MASLALPTRLGFAIPPAFQHFVLVSPSARIDRPRHFDTRRVIKADQLRKAIWRDVDNENPLLGILRTAAKFVSSDTLEAVARQLAAMHQPAGDGASARDARVAATPPPVAQAVEAPPVVEAAAAPVSPPQPALPACKSCGGREGQVCYGKFGYYLKCSACQTNTAIRFTCLPGHHPRLRKSGLEFFRDCPECGTSDLVHRNKA</sequence>
<protein>
    <submittedName>
        <fullName evidence="1">Uncharacterized protein</fullName>
    </submittedName>
</protein>
<reference evidence="1 2" key="1">
    <citation type="submission" date="2019-07" db="EMBL/GenBank/DDBJ databases">
        <title>Genome sequencing of lignin-degrading bacterial isolates.</title>
        <authorList>
            <person name="Gladden J."/>
        </authorList>
    </citation>
    <scope>NUCLEOTIDE SEQUENCE [LARGE SCALE GENOMIC DNA]</scope>
    <source>
        <strain evidence="1 2">J19</strain>
    </source>
</reference>
<dbReference type="RefSeq" id="WP_125076750.1">
    <property type="nucleotide sequence ID" value="NZ_VLJS01000043.1"/>
</dbReference>